<gene>
    <name evidence="2" type="ORF">DESUT3_05600</name>
</gene>
<accession>A0ABM8HSQ4</accession>
<reference evidence="2 3" key="2">
    <citation type="journal article" date="2021" name="Int. J. Syst. Evol. Microbiol.">
        <title>Isolation and Polyphasic Characterization of Desulfuromonas versatilis sp. Nov., an Electrogenic Bacteria Capable of Versatile Metabolism Isolated from a Graphene Oxide-Reducing Enrichment Culture.</title>
        <authorList>
            <person name="Xie L."/>
            <person name="Yoshida N."/>
            <person name="Ishii S."/>
            <person name="Meng L."/>
        </authorList>
    </citation>
    <scope>NUCLEOTIDE SEQUENCE [LARGE SCALE GENOMIC DNA]</scope>
    <source>
        <strain evidence="2 3">NIT-T3</strain>
    </source>
</reference>
<organism evidence="2 3">
    <name type="scientific">Desulfuromonas versatilis</name>
    <dbReference type="NCBI Taxonomy" id="2802975"/>
    <lineage>
        <taxon>Bacteria</taxon>
        <taxon>Pseudomonadati</taxon>
        <taxon>Thermodesulfobacteriota</taxon>
        <taxon>Desulfuromonadia</taxon>
        <taxon>Desulfuromonadales</taxon>
        <taxon>Desulfuromonadaceae</taxon>
        <taxon>Desulfuromonas</taxon>
    </lineage>
</organism>
<sequence>MQGGYGQSLSHQGDNVTGRIGWMLSAKAGMDFQQQPDHPIGGSGLAQAQKTIQQATHQRLGLVAASETAGRTIGENAQCHSTGF</sequence>
<name>A0ABM8HSQ4_9BACT</name>
<keyword evidence="3" id="KW-1185">Reference proteome</keyword>
<dbReference type="Proteomes" id="UP001319827">
    <property type="component" value="Chromosome"/>
</dbReference>
<evidence type="ECO:0000256" key="1">
    <source>
        <dbReference type="SAM" id="MobiDB-lite"/>
    </source>
</evidence>
<evidence type="ECO:0000313" key="2">
    <source>
        <dbReference type="EMBL" id="BCR03491.1"/>
    </source>
</evidence>
<proteinExistence type="predicted"/>
<dbReference type="EMBL" id="AP024355">
    <property type="protein sequence ID" value="BCR03491.1"/>
    <property type="molecule type" value="Genomic_DNA"/>
</dbReference>
<reference evidence="2 3" key="1">
    <citation type="journal article" date="2016" name="C (Basel)">
        <title>Selective Growth of and Electricity Production by Marine Exoelectrogenic Bacteria in Self-Aggregated Hydrogel of Microbially Reduced Graphene Oxide.</title>
        <authorList>
            <person name="Yoshida N."/>
            <person name="Goto Y."/>
            <person name="Miyata Y."/>
        </authorList>
    </citation>
    <scope>NUCLEOTIDE SEQUENCE [LARGE SCALE GENOMIC DNA]</scope>
    <source>
        <strain evidence="2 3">NIT-T3</strain>
    </source>
</reference>
<protein>
    <submittedName>
        <fullName evidence="2">Uncharacterized protein</fullName>
    </submittedName>
</protein>
<evidence type="ECO:0000313" key="3">
    <source>
        <dbReference type="Proteomes" id="UP001319827"/>
    </source>
</evidence>
<feature type="region of interest" description="Disordered" evidence="1">
    <location>
        <begin position="32"/>
        <end position="51"/>
    </location>
</feature>